<comment type="caution">
    <text evidence="2">The sequence shown here is derived from an EMBL/GenBank/DDBJ whole genome shotgun (WGS) entry which is preliminary data.</text>
</comment>
<dbReference type="EMBL" id="JBBWWQ010000001">
    <property type="protein sequence ID" value="KAK8957853.1"/>
    <property type="molecule type" value="Genomic_DNA"/>
</dbReference>
<feature type="coiled-coil region" evidence="1">
    <location>
        <begin position="140"/>
        <end position="167"/>
    </location>
</feature>
<dbReference type="PANTHER" id="PTHR37226">
    <property type="entry name" value="GOLGIN FAMILY A PROTEIN"/>
    <property type="match status" value="1"/>
</dbReference>
<proteinExistence type="predicted"/>
<name>A0AAP0C1Z0_9ASPA</name>
<accession>A0AAP0C1Z0</accession>
<sequence>MGIGSSKCRTKHSAEHRRQRAKITILEEEMEVIRKEKEQSELIFSWERRKLKDEVAGLRKRLNVQEDTVRRLEAVAAAATAIDGCTMAEEMREERERKEAAMEKWKQLYLAIKTELDELILRTNQGEMFCWGSSEQGAKVERLKTEVKAKEEAVEALSAKLLLMEREAARREGEIDILRQSLRILTSANRNPARPNLKNRFLHF</sequence>
<keyword evidence="1" id="KW-0175">Coiled coil</keyword>
<gene>
    <name evidence="2" type="ORF">KSP39_PZI000579</name>
</gene>
<evidence type="ECO:0000313" key="3">
    <source>
        <dbReference type="Proteomes" id="UP001418222"/>
    </source>
</evidence>
<evidence type="ECO:0000313" key="2">
    <source>
        <dbReference type="EMBL" id="KAK8957853.1"/>
    </source>
</evidence>
<dbReference type="Proteomes" id="UP001418222">
    <property type="component" value="Unassembled WGS sequence"/>
</dbReference>
<keyword evidence="3" id="KW-1185">Reference proteome</keyword>
<evidence type="ECO:0000256" key="1">
    <source>
        <dbReference type="SAM" id="Coils"/>
    </source>
</evidence>
<feature type="coiled-coil region" evidence="1">
    <location>
        <begin position="16"/>
        <end position="108"/>
    </location>
</feature>
<protein>
    <submittedName>
        <fullName evidence="2">Uncharacterized protein</fullName>
    </submittedName>
</protein>
<dbReference type="AlphaFoldDB" id="A0AAP0C1Z0"/>
<organism evidence="2 3">
    <name type="scientific">Platanthera zijinensis</name>
    <dbReference type="NCBI Taxonomy" id="2320716"/>
    <lineage>
        <taxon>Eukaryota</taxon>
        <taxon>Viridiplantae</taxon>
        <taxon>Streptophyta</taxon>
        <taxon>Embryophyta</taxon>
        <taxon>Tracheophyta</taxon>
        <taxon>Spermatophyta</taxon>
        <taxon>Magnoliopsida</taxon>
        <taxon>Liliopsida</taxon>
        <taxon>Asparagales</taxon>
        <taxon>Orchidaceae</taxon>
        <taxon>Orchidoideae</taxon>
        <taxon>Orchideae</taxon>
        <taxon>Orchidinae</taxon>
        <taxon>Platanthera</taxon>
    </lineage>
</organism>
<dbReference type="PANTHER" id="PTHR37226:SF4">
    <property type="entry name" value="GOLGIN FAMILY A PROTEIN"/>
    <property type="match status" value="1"/>
</dbReference>
<reference evidence="2 3" key="1">
    <citation type="journal article" date="2022" name="Nat. Plants">
        <title>Genomes of leafy and leafless Platanthera orchids illuminate the evolution of mycoheterotrophy.</title>
        <authorList>
            <person name="Li M.H."/>
            <person name="Liu K.W."/>
            <person name="Li Z."/>
            <person name="Lu H.C."/>
            <person name="Ye Q.L."/>
            <person name="Zhang D."/>
            <person name="Wang J.Y."/>
            <person name="Li Y.F."/>
            <person name="Zhong Z.M."/>
            <person name="Liu X."/>
            <person name="Yu X."/>
            <person name="Liu D.K."/>
            <person name="Tu X.D."/>
            <person name="Liu B."/>
            <person name="Hao Y."/>
            <person name="Liao X.Y."/>
            <person name="Jiang Y.T."/>
            <person name="Sun W.H."/>
            <person name="Chen J."/>
            <person name="Chen Y.Q."/>
            <person name="Ai Y."/>
            <person name="Zhai J.W."/>
            <person name="Wu S.S."/>
            <person name="Zhou Z."/>
            <person name="Hsiao Y.Y."/>
            <person name="Wu W.L."/>
            <person name="Chen Y.Y."/>
            <person name="Lin Y.F."/>
            <person name="Hsu J.L."/>
            <person name="Li C.Y."/>
            <person name="Wang Z.W."/>
            <person name="Zhao X."/>
            <person name="Zhong W.Y."/>
            <person name="Ma X.K."/>
            <person name="Ma L."/>
            <person name="Huang J."/>
            <person name="Chen G.Z."/>
            <person name="Huang M.Z."/>
            <person name="Huang L."/>
            <person name="Peng D.H."/>
            <person name="Luo Y.B."/>
            <person name="Zou S.Q."/>
            <person name="Chen S.P."/>
            <person name="Lan S."/>
            <person name="Tsai W.C."/>
            <person name="Van de Peer Y."/>
            <person name="Liu Z.J."/>
        </authorList>
    </citation>
    <scope>NUCLEOTIDE SEQUENCE [LARGE SCALE GENOMIC DNA]</scope>
    <source>
        <strain evidence="2">Lor287</strain>
    </source>
</reference>